<evidence type="ECO:0000313" key="2">
    <source>
        <dbReference type="Proteomes" id="UP000823775"/>
    </source>
</evidence>
<dbReference type="EMBL" id="JACEIK010002706">
    <property type="protein sequence ID" value="MCD9638475.1"/>
    <property type="molecule type" value="Genomic_DNA"/>
</dbReference>
<comment type="caution">
    <text evidence="1">The sequence shown here is derived from an EMBL/GenBank/DDBJ whole genome shotgun (WGS) entry which is preliminary data.</text>
</comment>
<dbReference type="Proteomes" id="UP000823775">
    <property type="component" value="Unassembled WGS sequence"/>
</dbReference>
<gene>
    <name evidence="1" type="ORF">HAX54_022475</name>
</gene>
<proteinExistence type="predicted"/>
<evidence type="ECO:0000313" key="1">
    <source>
        <dbReference type="EMBL" id="MCD9638475.1"/>
    </source>
</evidence>
<protein>
    <submittedName>
        <fullName evidence="1">Uncharacterized protein</fullName>
    </submittedName>
</protein>
<name>A0ABS8UXC4_DATST</name>
<keyword evidence="2" id="KW-1185">Reference proteome</keyword>
<sequence>MRLSNNEEGLCYNKENGLGDDLEALLDSGIGHCGDSKAGPTKIVEHFSTLNTASISRAISDIRWYSEGISTISWKLGLPPGSMGLPIVGESMSSSPPSFARNPPFIQKDCKVVKWCPENVSVVRFSMEDGKKLSLKTEALTEEMVIWFSSFHVAGF</sequence>
<accession>A0ABS8UXC4</accession>
<reference evidence="1 2" key="1">
    <citation type="journal article" date="2021" name="BMC Genomics">
        <title>Datura genome reveals duplications of psychoactive alkaloid biosynthetic genes and high mutation rate following tissue culture.</title>
        <authorList>
            <person name="Rajewski A."/>
            <person name="Carter-House D."/>
            <person name="Stajich J."/>
            <person name="Litt A."/>
        </authorList>
    </citation>
    <scope>NUCLEOTIDE SEQUENCE [LARGE SCALE GENOMIC DNA]</scope>
    <source>
        <strain evidence="1">AR-01</strain>
    </source>
</reference>
<organism evidence="1 2">
    <name type="scientific">Datura stramonium</name>
    <name type="common">Jimsonweed</name>
    <name type="synonym">Common thornapple</name>
    <dbReference type="NCBI Taxonomy" id="4076"/>
    <lineage>
        <taxon>Eukaryota</taxon>
        <taxon>Viridiplantae</taxon>
        <taxon>Streptophyta</taxon>
        <taxon>Embryophyta</taxon>
        <taxon>Tracheophyta</taxon>
        <taxon>Spermatophyta</taxon>
        <taxon>Magnoliopsida</taxon>
        <taxon>eudicotyledons</taxon>
        <taxon>Gunneridae</taxon>
        <taxon>Pentapetalae</taxon>
        <taxon>asterids</taxon>
        <taxon>lamiids</taxon>
        <taxon>Solanales</taxon>
        <taxon>Solanaceae</taxon>
        <taxon>Solanoideae</taxon>
        <taxon>Datureae</taxon>
        <taxon>Datura</taxon>
    </lineage>
</organism>